<accession>A0A7J0H6D5</accession>
<evidence type="ECO:0000313" key="3">
    <source>
        <dbReference type="Proteomes" id="UP000585474"/>
    </source>
</evidence>
<comment type="caution">
    <text evidence="2">The sequence shown here is derived from an EMBL/GenBank/DDBJ whole genome shotgun (WGS) entry which is preliminary data.</text>
</comment>
<evidence type="ECO:0000256" key="1">
    <source>
        <dbReference type="SAM" id="MobiDB-lite"/>
    </source>
</evidence>
<proteinExistence type="predicted"/>
<organism evidence="2 3">
    <name type="scientific">Actinidia rufa</name>
    <dbReference type="NCBI Taxonomy" id="165716"/>
    <lineage>
        <taxon>Eukaryota</taxon>
        <taxon>Viridiplantae</taxon>
        <taxon>Streptophyta</taxon>
        <taxon>Embryophyta</taxon>
        <taxon>Tracheophyta</taxon>
        <taxon>Spermatophyta</taxon>
        <taxon>Magnoliopsida</taxon>
        <taxon>eudicotyledons</taxon>
        <taxon>Gunneridae</taxon>
        <taxon>Pentapetalae</taxon>
        <taxon>asterids</taxon>
        <taxon>Ericales</taxon>
        <taxon>Actinidiaceae</taxon>
        <taxon>Actinidia</taxon>
    </lineage>
</organism>
<reference evidence="2 3" key="1">
    <citation type="submission" date="2019-07" db="EMBL/GenBank/DDBJ databases">
        <title>De Novo Assembly of kiwifruit Actinidia rufa.</title>
        <authorList>
            <person name="Sugita-Konishi S."/>
            <person name="Sato K."/>
            <person name="Mori E."/>
            <person name="Abe Y."/>
            <person name="Kisaki G."/>
            <person name="Hamano K."/>
            <person name="Suezawa K."/>
            <person name="Otani M."/>
            <person name="Fukuda T."/>
            <person name="Manabe T."/>
            <person name="Gomi K."/>
            <person name="Tabuchi M."/>
            <person name="Akimitsu K."/>
            <person name="Kataoka I."/>
        </authorList>
    </citation>
    <scope>NUCLEOTIDE SEQUENCE [LARGE SCALE GENOMIC DNA]</scope>
    <source>
        <strain evidence="3">cv. Fuchu</strain>
    </source>
</reference>
<dbReference type="Proteomes" id="UP000585474">
    <property type="component" value="Unassembled WGS sequence"/>
</dbReference>
<feature type="region of interest" description="Disordered" evidence="1">
    <location>
        <begin position="1"/>
        <end position="33"/>
    </location>
</feature>
<protein>
    <submittedName>
        <fullName evidence="2">Uncharacterized protein</fullName>
    </submittedName>
</protein>
<dbReference type="EMBL" id="BJWL01000027">
    <property type="protein sequence ID" value="GFZ18663.1"/>
    <property type="molecule type" value="Genomic_DNA"/>
</dbReference>
<evidence type="ECO:0000313" key="2">
    <source>
        <dbReference type="EMBL" id="GFZ18663.1"/>
    </source>
</evidence>
<gene>
    <name evidence="2" type="ORF">Acr_27g0004020</name>
</gene>
<feature type="compositionally biased region" description="Acidic residues" evidence="1">
    <location>
        <begin position="12"/>
        <end position="32"/>
    </location>
</feature>
<feature type="compositionally biased region" description="Gly residues" evidence="1">
    <location>
        <begin position="117"/>
        <end position="130"/>
    </location>
</feature>
<name>A0A7J0H6D5_9ERIC</name>
<sequence length="155" mass="15221">MDAATTVPVPPDEVELDSEESLETGDLVDEGSDFCGIGGGGEGRVVPELFVECGGGGELDFGSGEGDFFGAGDSSGGGGEGEVDSFGGGGESSGGGGGDTDWGGGDGGSGDGEEDSSGGGGGEDNSSGGGVVVVVKQKMMNFWWDHWPYHQIVKS</sequence>
<feature type="compositionally biased region" description="Gly residues" evidence="1">
    <location>
        <begin position="61"/>
        <end position="110"/>
    </location>
</feature>
<feature type="region of interest" description="Disordered" evidence="1">
    <location>
        <begin position="61"/>
        <end position="130"/>
    </location>
</feature>
<dbReference type="AlphaFoldDB" id="A0A7J0H6D5"/>
<keyword evidence="3" id="KW-1185">Reference proteome</keyword>